<keyword evidence="2" id="KW-1185">Reference proteome</keyword>
<comment type="caution">
    <text evidence="1">The sequence shown here is derived from an EMBL/GenBank/DDBJ whole genome shotgun (WGS) entry which is preliminary data.</text>
</comment>
<dbReference type="Proteomes" id="UP000215441">
    <property type="component" value="Unassembled WGS sequence"/>
</dbReference>
<proteinExistence type="predicted"/>
<dbReference type="Gene3D" id="1.50.10.20">
    <property type="match status" value="1"/>
</dbReference>
<gene>
    <name evidence="1" type="ORF">CBY09_20870</name>
</gene>
<evidence type="ECO:0000313" key="1">
    <source>
        <dbReference type="EMBL" id="OYD48475.1"/>
    </source>
</evidence>
<evidence type="ECO:0000313" key="2">
    <source>
        <dbReference type="Proteomes" id="UP000215441"/>
    </source>
</evidence>
<dbReference type="InterPro" id="IPR008928">
    <property type="entry name" value="6-hairpin_glycosidase_sf"/>
</dbReference>
<dbReference type="AlphaFoldDB" id="A0A235EJ48"/>
<name>A0A235EJ48_9BURK</name>
<sequence length="484" mass="55723">MDLGKVGMTLRGDRHFEVGLEGIELRTNAGKRHLFLPGDAFVYSIMSLQQLRAHLRSSFGSETVAQAHCARFHSESYLWIDGHFHRLYRGMPLIGPLTREKLSEALMLAVDHVLREQNLDGTYLYYYDAATDSRRDHEHPTRDPETNPYYNILRHSGGALNCLYSDQLRGERRSYDSARRAIEFLIAQARTYATDTGEAAYIYSERKAKLGGTGLGLYLLAEYEITTGDTRYHPWAQRLARHLIQQITASGEFIYYNIYLDENIDERRNANYFSFYYPGEAICGLARYLHLIGETERTPYFNHLHRALHYLINIRPTERADQYTNVPSDAWLMMGIKELWDFPAMRKADYFNFVVSDARQMVAQMYKVDTAPYPDYAGGFYYRFGDYPYSDGARMEGLMGAYQLALKAGQMDIAQEIWPALCLGAWATLHLVNTPAAVYSARNPARSLGGIRFKYTRQWFRIDTIQHVASFYARLLGHWPGPEA</sequence>
<organism evidence="1 2">
    <name type="scientific">Acidovorax kalamii</name>
    <dbReference type="NCBI Taxonomy" id="2004485"/>
    <lineage>
        <taxon>Bacteria</taxon>
        <taxon>Pseudomonadati</taxon>
        <taxon>Pseudomonadota</taxon>
        <taxon>Betaproteobacteria</taxon>
        <taxon>Burkholderiales</taxon>
        <taxon>Comamonadaceae</taxon>
        <taxon>Acidovorax</taxon>
    </lineage>
</organism>
<accession>A0A235EJ48</accession>
<dbReference type="GO" id="GO:0005975">
    <property type="term" value="P:carbohydrate metabolic process"/>
    <property type="evidence" value="ECO:0007669"/>
    <property type="project" value="InterPro"/>
</dbReference>
<protein>
    <submittedName>
        <fullName evidence="1">Uncharacterized protein</fullName>
    </submittedName>
</protein>
<dbReference type="SUPFAM" id="SSF48208">
    <property type="entry name" value="Six-hairpin glycosidases"/>
    <property type="match status" value="1"/>
</dbReference>
<reference evidence="1 2" key="1">
    <citation type="submission" date="2017-07" db="EMBL/GenBank/DDBJ databases">
        <title>Acidovorax KNDSW TSA 6 genome sequence and assembly.</title>
        <authorList>
            <person name="Mayilraj S."/>
        </authorList>
    </citation>
    <scope>NUCLEOTIDE SEQUENCE [LARGE SCALE GENOMIC DNA]</scope>
    <source>
        <strain evidence="1 2">KNDSW-TSA6</strain>
    </source>
</reference>
<dbReference type="EMBL" id="NOIG01000012">
    <property type="protein sequence ID" value="OYD48475.1"/>
    <property type="molecule type" value="Genomic_DNA"/>
</dbReference>